<dbReference type="EMBL" id="CAJVPL010005293">
    <property type="protein sequence ID" value="CAG8656579.1"/>
    <property type="molecule type" value="Genomic_DNA"/>
</dbReference>
<reference evidence="1" key="1">
    <citation type="submission" date="2021-06" db="EMBL/GenBank/DDBJ databases">
        <authorList>
            <person name="Kallberg Y."/>
            <person name="Tangrot J."/>
            <person name="Rosling A."/>
        </authorList>
    </citation>
    <scope>NUCLEOTIDE SEQUENCE</scope>
    <source>
        <strain evidence="1">MT106</strain>
    </source>
</reference>
<comment type="caution">
    <text evidence="1">The sequence shown here is derived from an EMBL/GenBank/DDBJ whole genome shotgun (WGS) entry which is preliminary data.</text>
</comment>
<dbReference type="OrthoDB" id="2424620at2759"/>
<organism evidence="1 2">
    <name type="scientific">Ambispora gerdemannii</name>
    <dbReference type="NCBI Taxonomy" id="144530"/>
    <lineage>
        <taxon>Eukaryota</taxon>
        <taxon>Fungi</taxon>
        <taxon>Fungi incertae sedis</taxon>
        <taxon>Mucoromycota</taxon>
        <taxon>Glomeromycotina</taxon>
        <taxon>Glomeromycetes</taxon>
        <taxon>Archaeosporales</taxon>
        <taxon>Ambisporaceae</taxon>
        <taxon>Ambispora</taxon>
    </lineage>
</organism>
<dbReference type="Proteomes" id="UP000789831">
    <property type="component" value="Unassembled WGS sequence"/>
</dbReference>
<sequence length="405" mass="46559">MSDLLLDVQSLVSLLQATAPVNEPKNPNVRFVEGVKLKEYISKSYRGGILSFNKETQRMLRLEESKGLLPSRVSAEDVDALIRGLNNNTLNEQEGYPIGTVIQIVTRLLVYSLQFRRCMSSTPDDRLTSAVVAISDYKNAQLDLSNPFTTLDWRVLTNEFLERAQNVLQLTVNPYNNPTDDLKAILIGAAPFLVTGGAIQPLDTEITYVENLYRQVAGQHKSFNQASHRDSSFMKFGFKEYVRHKIPLKRVINGAYCCYMDPLGKTYYYTTLTLDPFYFKVLKNLIIYEITSGKAAYIHTALYLYLSMCTCEEDFKLMLEYGVIQWNFPMEGYTHFCEMMKELLDVMYCWKFLNTLTWHTEMVKIAHWKDKKNDTSNWNDFAVSCYSSGLLKKELDSVVFRSLAN</sequence>
<protein>
    <submittedName>
        <fullName evidence="1">7939_t:CDS:1</fullName>
    </submittedName>
</protein>
<evidence type="ECO:0000313" key="2">
    <source>
        <dbReference type="Proteomes" id="UP000789831"/>
    </source>
</evidence>
<evidence type="ECO:0000313" key="1">
    <source>
        <dbReference type="EMBL" id="CAG8656579.1"/>
    </source>
</evidence>
<name>A0A9N9E1W6_9GLOM</name>
<proteinExistence type="predicted"/>
<keyword evidence="2" id="KW-1185">Reference proteome</keyword>
<gene>
    <name evidence="1" type="ORF">AGERDE_LOCUS11626</name>
</gene>
<dbReference type="AlphaFoldDB" id="A0A9N9E1W6"/>
<accession>A0A9N9E1W6</accession>